<evidence type="ECO:0000313" key="2">
    <source>
        <dbReference type="Proteomes" id="UP000605201"/>
    </source>
</evidence>
<protein>
    <submittedName>
        <fullName evidence="1">Nucleotidyl transferase AbiEii/AbiGii toxin family protein</fullName>
    </submittedName>
</protein>
<dbReference type="Proteomes" id="UP000605201">
    <property type="component" value="Unassembled WGS sequence"/>
</dbReference>
<dbReference type="Pfam" id="PF08843">
    <property type="entry name" value="AbiEii"/>
    <property type="match status" value="1"/>
</dbReference>
<sequence length="238" mass="27449">MPVADLERVLPVEQREVAKFLQEHIFPELSENHFYLVGGTALALRFGHRRSIDLDFFSFPFKSTYDAEIENVDKVLRKHGIYHRKDIVPITGQLHCQINNVMVLFAVFQNFTADQENEFYKVPLYPPEKTAFGFDTLSLKDLAGMKAFARCHRSKMKDLVDIGEILTHGISLQEIIDVAERQFGYDISGKEILESCLNIDDILDNAIDEPIVFLNKNDTSYYIDLLKIEVARYYHANI</sequence>
<dbReference type="InterPro" id="IPR014942">
    <property type="entry name" value="AbiEii"/>
</dbReference>
<dbReference type="GO" id="GO:0016740">
    <property type="term" value="F:transferase activity"/>
    <property type="evidence" value="ECO:0007669"/>
    <property type="project" value="UniProtKB-KW"/>
</dbReference>
<proteinExistence type="predicted"/>
<gene>
    <name evidence="1" type="ORF">H8D96_09600</name>
</gene>
<organism evidence="1 2">
    <name type="scientific">Candidatus Desulfatibia vada</name>
    <dbReference type="NCBI Taxonomy" id="2841696"/>
    <lineage>
        <taxon>Bacteria</taxon>
        <taxon>Pseudomonadati</taxon>
        <taxon>Thermodesulfobacteriota</taxon>
        <taxon>Desulfobacteria</taxon>
        <taxon>Desulfobacterales</taxon>
        <taxon>Desulfobacterales incertae sedis</taxon>
        <taxon>Candidatus Desulfatibia</taxon>
    </lineage>
</organism>
<accession>A0A8J6NSJ3</accession>
<name>A0A8J6NSJ3_9BACT</name>
<dbReference type="EMBL" id="JACNIG010000209">
    <property type="protein sequence ID" value="MBC8432164.1"/>
    <property type="molecule type" value="Genomic_DNA"/>
</dbReference>
<dbReference type="AlphaFoldDB" id="A0A8J6NSJ3"/>
<keyword evidence="1" id="KW-0808">Transferase</keyword>
<reference evidence="1 2" key="1">
    <citation type="submission" date="2020-08" db="EMBL/GenBank/DDBJ databases">
        <title>Bridging the membrane lipid divide: bacteria of the FCB group superphylum have the potential to synthesize archaeal ether lipids.</title>
        <authorList>
            <person name="Villanueva L."/>
            <person name="Von Meijenfeldt F.A.B."/>
            <person name="Westbye A.B."/>
            <person name="Yadav S."/>
            <person name="Hopmans E.C."/>
            <person name="Dutilh B.E."/>
            <person name="Sinninghe Damste J.S."/>
        </authorList>
    </citation>
    <scope>NUCLEOTIDE SEQUENCE [LARGE SCALE GENOMIC DNA]</scope>
    <source>
        <strain evidence="1">NIOZ-UU17</strain>
    </source>
</reference>
<comment type="caution">
    <text evidence="1">The sequence shown here is derived from an EMBL/GenBank/DDBJ whole genome shotgun (WGS) entry which is preliminary data.</text>
</comment>
<evidence type="ECO:0000313" key="1">
    <source>
        <dbReference type="EMBL" id="MBC8432164.1"/>
    </source>
</evidence>